<accession>A0A6G0XM89</accession>
<dbReference type="AlphaFoldDB" id="A0A6G0XM89"/>
<gene>
    <name evidence="1" type="ORF">Ae201684_003450</name>
</gene>
<evidence type="ECO:0000313" key="2">
    <source>
        <dbReference type="Proteomes" id="UP000481153"/>
    </source>
</evidence>
<dbReference type="Proteomes" id="UP000481153">
    <property type="component" value="Unassembled WGS sequence"/>
</dbReference>
<name>A0A6G0XM89_9STRA</name>
<reference evidence="1 2" key="1">
    <citation type="submission" date="2019-07" db="EMBL/GenBank/DDBJ databases">
        <title>Genomics analysis of Aphanomyces spp. identifies a new class of oomycete effector associated with host adaptation.</title>
        <authorList>
            <person name="Gaulin E."/>
        </authorList>
    </citation>
    <scope>NUCLEOTIDE SEQUENCE [LARGE SCALE GENOMIC DNA]</scope>
    <source>
        <strain evidence="1 2">ATCC 201684</strain>
    </source>
</reference>
<comment type="caution">
    <text evidence="1">The sequence shown here is derived from an EMBL/GenBank/DDBJ whole genome shotgun (WGS) entry which is preliminary data.</text>
</comment>
<dbReference type="EMBL" id="VJMJ01000037">
    <property type="protein sequence ID" value="KAF0741339.1"/>
    <property type="molecule type" value="Genomic_DNA"/>
</dbReference>
<keyword evidence="2" id="KW-1185">Reference proteome</keyword>
<organism evidence="1 2">
    <name type="scientific">Aphanomyces euteiches</name>
    <dbReference type="NCBI Taxonomy" id="100861"/>
    <lineage>
        <taxon>Eukaryota</taxon>
        <taxon>Sar</taxon>
        <taxon>Stramenopiles</taxon>
        <taxon>Oomycota</taxon>
        <taxon>Saprolegniomycetes</taxon>
        <taxon>Saprolegniales</taxon>
        <taxon>Verrucalvaceae</taxon>
        <taxon>Aphanomyces</taxon>
    </lineage>
</organism>
<proteinExistence type="predicted"/>
<sequence length="202" mass="22881">MISDHLHLFEATTTAASWHYRSQKIVSTWLSSHGNTSSLVTARIQSTLILRSIFPCFVGPLEIHMFGRREWNSKSMLGVEILAWFLVEQWYISLHISQINREATPSYSSVIDWSDNIVSRIVCLNIVLSHALLTESHFPMSTPSLFKFPDCRFTKRPREQNISSLLCGEMATIAPTKNSRADFSLCTGAKASNNQGHFVKFT</sequence>
<evidence type="ECO:0000313" key="1">
    <source>
        <dbReference type="EMBL" id="KAF0741339.1"/>
    </source>
</evidence>
<protein>
    <submittedName>
        <fullName evidence="1">Uncharacterized protein</fullName>
    </submittedName>
</protein>